<accession>A0A0J9R814</accession>
<reference evidence="9" key="2">
    <citation type="submission" date="2014-06" db="EMBL/GenBank/DDBJ databases">
        <authorList>
            <person name="Hu T."/>
            <person name="Eisen M.B."/>
            <person name="Thornton K.R."/>
            <person name="Andolfatto P."/>
        </authorList>
    </citation>
    <scope>NUCLEOTIDE SEQUENCE</scope>
    <source>
        <strain evidence="9">W501</strain>
    </source>
</reference>
<dbReference type="GO" id="GO:0005576">
    <property type="term" value="C:extracellular region"/>
    <property type="evidence" value="ECO:0007669"/>
    <property type="project" value="UniProtKB-SubCell"/>
</dbReference>
<keyword evidence="7" id="KW-0325">Glycoprotein</keyword>
<dbReference type="OrthoDB" id="4781at2759"/>
<keyword evidence="4" id="KW-0399">Innate immunity</keyword>
<comment type="subcellular location">
    <subcellularLocation>
        <location evidence="1">Secreted</location>
    </subcellularLocation>
</comment>
<organism evidence="9">
    <name type="scientific">Drosophila simulans</name>
    <name type="common">Fruit fly</name>
    <dbReference type="NCBI Taxonomy" id="7240"/>
    <lineage>
        <taxon>Eukaryota</taxon>
        <taxon>Metazoa</taxon>
        <taxon>Ecdysozoa</taxon>
        <taxon>Arthropoda</taxon>
        <taxon>Hexapoda</taxon>
        <taxon>Insecta</taxon>
        <taxon>Pterygota</taxon>
        <taxon>Neoptera</taxon>
        <taxon>Endopterygota</taxon>
        <taxon>Diptera</taxon>
        <taxon>Brachycera</taxon>
        <taxon>Muscomorpha</taxon>
        <taxon>Ephydroidea</taxon>
        <taxon>Drosophilidae</taxon>
        <taxon>Drosophila</taxon>
        <taxon>Sophophora</taxon>
    </lineage>
</organism>
<dbReference type="Pfam" id="PF15886">
    <property type="entry name" value="CBM39"/>
    <property type="match status" value="1"/>
</dbReference>
<evidence type="ECO:0000313" key="9">
    <source>
        <dbReference type="EMBL" id="KMY92277.1"/>
    </source>
</evidence>
<feature type="domain" description="CBM39" evidence="8">
    <location>
        <begin position="4"/>
        <end position="100"/>
    </location>
</feature>
<dbReference type="GO" id="GO:0030246">
    <property type="term" value="F:carbohydrate binding"/>
    <property type="evidence" value="ECO:0007669"/>
    <property type="project" value="InterPro"/>
</dbReference>
<evidence type="ECO:0000256" key="5">
    <source>
        <dbReference type="ARBA" id="ARBA00022729"/>
    </source>
</evidence>
<dbReference type="GO" id="GO:0045087">
    <property type="term" value="P:innate immune response"/>
    <property type="evidence" value="ECO:0007669"/>
    <property type="project" value="UniProtKB-KW"/>
</dbReference>
<dbReference type="PROSITE" id="PS51969">
    <property type="entry name" value="CBM39"/>
    <property type="match status" value="1"/>
</dbReference>
<name>A0A0J9R814_DROSI</name>
<dbReference type="EMBL" id="CM002911">
    <property type="protein sequence ID" value="KMY92277.1"/>
    <property type="molecule type" value="Genomic_DNA"/>
</dbReference>
<dbReference type="GO" id="GO:0051607">
    <property type="term" value="P:defense response to virus"/>
    <property type="evidence" value="ECO:0007669"/>
    <property type="project" value="EnsemblMetazoa"/>
</dbReference>
<dbReference type="Bgee" id="FBgn0181935">
    <property type="expression patterns" value="Expressed in adult organism and 2 other cell types or tissues"/>
</dbReference>
<dbReference type="FunFam" id="2.60.40.2140:FF:000001">
    <property type="entry name" value="Beta-1,3-glucan-binding protein"/>
    <property type="match status" value="1"/>
</dbReference>
<evidence type="ECO:0000256" key="2">
    <source>
        <dbReference type="ARBA" id="ARBA00008781"/>
    </source>
</evidence>
<proteinExistence type="inferred from homology"/>
<gene>
    <name evidence="9" type="primary">Dsim\GD10160</name>
    <name evidence="9" type="ORF">Dsimw501_GD10160</name>
</gene>
<evidence type="ECO:0000256" key="4">
    <source>
        <dbReference type="ARBA" id="ARBA00022588"/>
    </source>
</evidence>
<comment type="similarity">
    <text evidence="2">Belongs to the insect beta-1,3-glucan binding protein family.</text>
</comment>
<evidence type="ECO:0000256" key="3">
    <source>
        <dbReference type="ARBA" id="ARBA00022525"/>
    </source>
</evidence>
<dbReference type="InterPro" id="IPR031756">
    <property type="entry name" value="BGBP_N"/>
</dbReference>
<evidence type="ECO:0000256" key="7">
    <source>
        <dbReference type="ARBA" id="ARBA00023180"/>
    </source>
</evidence>
<evidence type="ECO:0000259" key="8">
    <source>
        <dbReference type="PROSITE" id="PS51969"/>
    </source>
</evidence>
<dbReference type="KEGG" id="dsi:Dsimw501_GD10160"/>
<protein>
    <recommendedName>
        <fullName evidence="8">CBM39 domain-containing protein</fullName>
    </recommendedName>
</protein>
<dbReference type="AlphaFoldDB" id="A0A0J9R814"/>
<sequence>MSGYQVPTARVTSSERRGFEVSIDDEPGISLFAFHGRLNEPIVDLVNHTWAADIIGKDKDGRWTYTNRDVELQDGDVLYYWTTVRYNGRDYHRMNQSAGF</sequence>
<dbReference type="Proteomes" id="UP000035880">
    <property type="component" value="Chromosome 2R"/>
</dbReference>
<reference evidence="9" key="3">
    <citation type="submission" date="2015-04" db="EMBL/GenBank/DDBJ databases">
        <authorList>
            <consortium name="FlyBase"/>
        </authorList>
    </citation>
    <scope>NUCLEOTIDE SEQUENCE</scope>
    <source>
        <strain evidence="9">W501</strain>
    </source>
</reference>
<dbReference type="InterPro" id="IPR043030">
    <property type="entry name" value="BGBP_N_sf"/>
</dbReference>
<evidence type="ECO:0000256" key="1">
    <source>
        <dbReference type="ARBA" id="ARBA00004613"/>
    </source>
</evidence>
<keyword evidence="3" id="KW-0964">Secreted</keyword>
<reference evidence="9" key="1">
    <citation type="journal article" date="2013" name="Genome Res.">
        <title>A second-generation assembly of the Drosophila simulans genome provides new insights into patterns of lineage-specific divergence.</title>
        <authorList>
            <person name="Hu T.T."/>
            <person name="Eisen M.B."/>
            <person name="Thornton K.R."/>
            <person name="Andolfatto P."/>
        </authorList>
    </citation>
    <scope>NUCLEOTIDE SEQUENCE [LARGE SCALE GENOMIC DNA]</scope>
    <source>
        <strain evidence="9">W501</strain>
    </source>
</reference>
<keyword evidence="5" id="KW-0732">Signal</keyword>
<keyword evidence="6" id="KW-0391">Immunity</keyword>
<dbReference type="GO" id="GO:0045088">
    <property type="term" value="P:regulation of innate immune response"/>
    <property type="evidence" value="ECO:0007669"/>
    <property type="project" value="UniProtKB-ARBA"/>
</dbReference>
<evidence type="ECO:0000256" key="6">
    <source>
        <dbReference type="ARBA" id="ARBA00022859"/>
    </source>
</evidence>
<dbReference type="Gene3D" id="2.60.40.2140">
    <property type="entry name" value="Beta-1,3-glucan-recognition protein, N-terminal domain"/>
    <property type="match status" value="1"/>
</dbReference>